<dbReference type="PaxDb" id="9913-ENSBTAP00000002360"/>
<dbReference type="GO" id="GO:0045211">
    <property type="term" value="C:postsynaptic membrane"/>
    <property type="evidence" value="ECO:0007669"/>
    <property type="project" value="UniProtKB-SubCell"/>
</dbReference>
<evidence type="ECO:0000256" key="14">
    <source>
        <dbReference type="ARBA" id="ARBA00023257"/>
    </source>
</evidence>
<keyword evidence="5" id="KW-0732">Signal</keyword>
<keyword evidence="6 18" id="KW-1133">Transmembrane helix</keyword>
<feature type="region of interest" description="Disordered" evidence="17">
    <location>
        <begin position="795"/>
        <end position="886"/>
    </location>
</feature>
<evidence type="ECO:0000256" key="11">
    <source>
        <dbReference type="ARBA" id="ARBA00023170"/>
    </source>
</evidence>
<feature type="compositionally biased region" description="Basic and acidic residues" evidence="17">
    <location>
        <begin position="2212"/>
        <end position="2224"/>
    </location>
</feature>
<feature type="compositionally biased region" description="Polar residues" evidence="17">
    <location>
        <begin position="2020"/>
        <end position="2048"/>
    </location>
</feature>
<feature type="region of interest" description="Disordered" evidence="17">
    <location>
        <begin position="1724"/>
        <end position="1749"/>
    </location>
</feature>
<evidence type="ECO:0000256" key="10">
    <source>
        <dbReference type="ARBA" id="ARBA00023157"/>
    </source>
</evidence>
<evidence type="ECO:0000313" key="20">
    <source>
        <dbReference type="Ensembl" id="ENSBTAP00000002360.4"/>
    </source>
</evidence>
<keyword evidence="3" id="KW-1003">Cell membrane</keyword>
<evidence type="ECO:0000256" key="13">
    <source>
        <dbReference type="ARBA" id="ARBA00023224"/>
    </source>
</evidence>
<feature type="transmembrane region" description="Helical" evidence="18">
    <location>
        <begin position="479"/>
        <end position="502"/>
    </location>
</feature>
<keyword evidence="4 18" id="KW-0812">Transmembrane</keyword>
<evidence type="ECO:0000313" key="21">
    <source>
        <dbReference type="Proteomes" id="UP000009136"/>
    </source>
</evidence>
<dbReference type="VGNC" id="VGNC:29573">
    <property type="gene designation" value="GPR179"/>
</dbReference>
<comment type="subcellular location">
    <subcellularLocation>
        <location evidence="1">Cell projection</location>
        <location evidence="1">Neuron projection</location>
    </subcellularLocation>
    <subcellularLocation>
        <location evidence="16">Postsynaptic cell membrane</location>
        <topology evidence="16">Multi-pass membrane protein</topology>
    </subcellularLocation>
</comment>
<evidence type="ECO:0000256" key="16">
    <source>
        <dbReference type="ARBA" id="ARBA00034104"/>
    </source>
</evidence>
<dbReference type="InterPro" id="IPR017978">
    <property type="entry name" value="GPCR_3_C"/>
</dbReference>
<feature type="transmembrane region" description="Helical" evidence="18">
    <location>
        <begin position="514"/>
        <end position="533"/>
    </location>
</feature>
<feature type="region of interest" description="Disordered" evidence="17">
    <location>
        <begin position="1564"/>
        <end position="1583"/>
    </location>
</feature>
<dbReference type="Pfam" id="PF22572">
    <property type="entry name" value="GPR158_179_EC"/>
    <property type="match status" value="1"/>
</dbReference>
<evidence type="ECO:0000313" key="22">
    <source>
        <dbReference type="VGNC" id="VGNC:29573"/>
    </source>
</evidence>
<feature type="region of interest" description="Disordered" evidence="17">
    <location>
        <begin position="1355"/>
        <end position="1477"/>
    </location>
</feature>
<feature type="region of interest" description="Disordered" evidence="17">
    <location>
        <begin position="2230"/>
        <end position="2269"/>
    </location>
</feature>
<evidence type="ECO:0000256" key="3">
    <source>
        <dbReference type="ARBA" id="ARBA00022475"/>
    </source>
</evidence>
<feature type="region of interest" description="Disordered" evidence="17">
    <location>
        <begin position="1785"/>
        <end position="1856"/>
    </location>
</feature>
<keyword evidence="7" id="KW-0770">Synapse</keyword>
<feature type="compositionally biased region" description="Polar residues" evidence="17">
    <location>
        <begin position="1221"/>
        <end position="1232"/>
    </location>
</feature>
<dbReference type="GeneTree" id="ENSGT00940000160776"/>
<evidence type="ECO:0000256" key="6">
    <source>
        <dbReference type="ARBA" id="ARBA00022989"/>
    </source>
</evidence>
<dbReference type="PROSITE" id="PS50259">
    <property type="entry name" value="G_PROTEIN_RECEP_F3_4"/>
    <property type="match status" value="1"/>
</dbReference>
<dbReference type="VEuPathDB" id="HostDB:ENSBTAG00000001804"/>
<dbReference type="Bgee" id="ENSBTAG00000001804">
    <property type="expression patterns" value="Expressed in retina and 6 other cell types or tissues"/>
</dbReference>
<dbReference type="Ensembl" id="ENSBTAT00000002360.5">
    <property type="protein sequence ID" value="ENSBTAP00000002360.4"/>
    <property type="gene ID" value="ENSBTAG00000001804.5"/>
</dbReference>
<evidence type="ECO:0000256" key="7">
    <source>
        <dbReference type="ARBA" id="ARBA00023018"/>
    </source>
</evidence>
<dbReference type="GO" id="GO:0004930">
    <property type="term" value="F:G protein-coupled receptor activity"/>
    <property type="evidence" value="ECO:0007669"/>
    <property type="project" value="UniProtKB-KW"/>
</dbReference>
<feature type="transmembrane region" description="Helical" evidence="18">
    <location>
        <begin position="554"/>
        <end position="577"/>
    </location>
</feature>
<feature type="region of interest" description="Disordered" evidence="17">
    <location>
        <begin position="2205"/>
        <end position="2224"/>
    </location>
</feature>
<dbReference type="PANTHER" id="PTHR32546:SF7">
    <property type="entry name" value="G-PROTEIN COUPLED RECEPTOR 179-RELATED"/>
    <property type="match status" value="1"/>
</dbReference>
<evidence type="ECO:0000256" key="2">
    <source>
        <dbReference type="ARBA" id="ARBA00007242"/>
    </source>
</evidence>
<dbReference type="OrthoDB" id="5823771at2759"/>
<dbReference type="GO" id="GO:0044292">
    <property type="term" value="C:dendrite terminus"/>
    <property type="evidence" value="ECO:0007669"/>
    <property type="project" value="Ensembl"/>
</dbReference>
<dbReference type="GO" id="GO:0009416">
    <property type="term" value="P:response to light stimulus"/>
    <property type="evidence" value="ECO:0007669"/>
    <property type="project" value="Ensembl"/>
</dbReference>
<evidence type="ECO:0000256" key="15">
    <source>
        <dbReference type="ARBA" id="ARBA00023273"/>
    </source>
</evidence>
<dbReference type="InterPro" id="IPR054714">
    <property type="entry name" value="GPR158_179_extracellular"/>
</dbReference>
<feature type="region of interest" description="Disordered" evidence="17">
    <location>
        <begin position="2364"/>
        <end position="2418"/>
    </location>
</feature>
<dbReference type="FunCoup" id="E1B9D3">
    <property type="interactions" value="98"/>
</dbReference>
<evidence type="ECO:0000259" key="19">
    <source>
        <dbReference type="PROSITE" id="PS50259"/>
    </source>
</evidence>
<name>E1B9D3_BOVIN</name>
<evidence type="ECO:0000256" key="17">
    <source>
        <dbReference type="SAM" id="MobiDB-lite"/>
    </source>
</evidence>
<feature type="compositionally biased region" description="Basic and acidic residues" evidence="17">
    <location>
        <begin position="1168"/>
        <end position="1186"/>
    </location>
</feature>
<dbReference type="GO" id="GO:0051286">
    <property type="term" value="C:cell tip"/>
    <property type="evidence" value="ECO:0007669"/>
    <property type="project" value="Ensembl"/>
</dbReference>
<protein>
    <submittedName>
        <fullName evidence="20">G protein-coupled receptor 179</fullName>
    </submittedName>
</protein>
<feature type="compositionally biased region" description="Polar residues" evidence="17">
    <location>
        <begin position="2383"/>
        <end position="2393"/>
    </location>
</feature>
<dbReference type="InterPro" id="IPR043458">
    <property type="entry name" value="GPR158/179"/>
</dbReference>
<dbReference type="STRING" id="9913.ENSBTAP00000002360"/>
<comment type="similarity">
    <text evidence="2">Belongs to the G-protein coupled receptor 3 family.</text>
</comment>
<feature type="compositionally biased region" description="Basic and acidic residues" evidence="17">
    <location>
        <begin position="1986"/>
        <end position="2011"/>
    </location>
</feature>
<sequence length="2418" mass="262708">MLTSRSQMMMLEEKKKKNPEQDSVSMRERKRGNEEDSRIRGVEALQPPNPTGSLDPRALQAALRMDTRAVAMPSPAAGLLGCCFLFGWALGVPRTLRSLPALSSKIKPGSVPIWVPPEGAEAALAFLYSGDAQHLSGANCSERYEAPGAGARPGLPPVLWRAAGAVTQAANFLNMLLQANDIRESSVEEDVEWYQALVRSVAEGDPRAYRALLTFNPPPGASHLQLALQATRVGEETILQDLSGNRVQEESSTGALHPADLQKRVLTNDLGSLGSPKWPQGDGYVGDVQHVRLSPPFLECQEGRLRPGWLITLSATFYGLKPDLSPEVRGQVQMDVDLQSVDINQCASGPGWYSNTHLCDLNSTQCVPLESRGFVLGHYLCRCRPGFYGASNSLGSEEGAVQPPGQFGSPQGSSGRLLRCQPCAEGCASCLDATPCLVEEAPRLRAAVLACQMCCMLVVFLSMLVSYRCRQSKRIRASGVVLLEAILFGSLLLYFPVFILYFKPSVFRCIALRWVRLLGFAIVYGTIILKLYRVLQLFLSRTAQRGPHLSSGRLLRRLGLLLLLVLGFLAVWTAGVLEPGIQHTSLVTRGHTHTGRHFYLCHHDRWDYIMVVAEMLLLCWGSFLCYATRAVPSAFHEPRYMGIALHNELLLSAAFHAARFVLVPSLHPDWTLLLFFFHTHSTVTATLALIFIPKFRKPGAPPREEILDEVYEDELDLQRSGSYLNSSITSAWSERSLDPGDIRDELKKLYAQLEVHKTKEMAANNPHLPKKRASWRQGLGRSFMRYLAEFPEALARQHSRDSGSAGRGSLPGSSRRRLLSASLREPAAPPGLRKCRSTCEQDCDPQRDHSPPLVDSLLRRKLARKGPRSDSRESGESAAGPPALGFRSASAHNLTVCERLPRARPASLHKSLSVVAGAREKALLVASQAYLEETYRQAKEREERRKAEAALASPARRPSARRLERVRAAPVSAPPSPAKSRSVDSSHVSGRLHEEAARRLPHVPIQHQISTPIMATSGAGLGEPGMLSPTSTLAPALMPAPAPALAPIPVPPQSPNLLTYICPWENAELPVKKENVAQEGPSGPEQGNPSHAPARARLWRALSVAVEKRGPGENGMDTEDGHLQGETEEDENRPKVFSKSHSLKTPVQQGSMRSLGLAIKALTRSRSTHREKESGEGSPKKEKGRASGEGVGACPRSPRPGRPKGVSKQAALGPYDDEESLQNQQNAHTSRMLQVCHRDSSREQEDRGRRTSQCLGEGKVERAGKTGPATLKQLRQGTAGDKNAKQAKEAPVGWQELPKAGLQPLGSADPRVTEVCPWEVTESELCQPDGSNKAEICPWEVGGIPEEEALRQYLDASQGEKEKASEKSEPKDVVVVARKKPERLVRGQEAVCPWESADPGGVSPGSAPQDSDRTRGRSEAVGSVEPREVETHRWEAPGPGACTSDITTAELCPWEASEGETGKPSQEGVKKLPQEKQKTPEKTIFWKEQKLGEGLESLCQWERTDFRGPSVVSTQAPGTPGCSGSLGSSITEVCPWEAGDSPAIGKAEICPWELGDEIVGKEMLSQGPGGESPQEKWDTSRTGSFGEMRGWTGKAVQKLSQQQESVCPWESTAAGHSGPHLDNSSSKADGQLLSNKGSRAAQVCPPDLRSEGKGATPAKAEVCPWEVNERTTEDWTSGQAPKGRESQKDKEKMLEISGIKASPSWAKPEEQMPTQEAVCPWESVDPVSFTPQPGLQDTGGPKASFQMSGSVESKTAEICPWDAEETLPAEKAEVCPWEVSAGAGERRALGMEAIRQFSSKTRKPSADSGPSERAVGTPERQAQERERACPWESMDPGGSSWHSDTLGTAKPKPGVQELDRVGCRPVEVCPWEVEGAPTSEKVKVCPWEVDEGAPGKELEQEMRTDSVGQREKMLEKGRLTSLGEDRSKWKTQLSQEQEAVCPWEKDLRAPTAQAPEVSDVSSRGVEEPSLEISDEAAEKGGLTQDPKMDSSPEHVAPEKAEVTAEDGEKVSSELQPVHLQESTAPRDSSSHPHSQCPDQPKACSQTLPSAGDRLAEVCLWDASATDAPKPDGGAKAETCPWEVTERTPEEGASRQDGDEETQEEKGKAPEKPEHKAVALQEEPERADGKQEPAPQASDSSKESPKAAGSVGARVAEVCPQEAQEAPPDKKTEICLWEVSQETAEKGGCEQEVDRESQGQRVMFLQKAESGGTEEHSSEEVKVSGEMEAICPWEGTRSEGLSPQPDAPATDQPKDSPHGVSSMGSRVAELCQWEVTDPEGNKITGTMADIDTCLWEGTGAPSEESGLLALTATQKQMLCPTAPENPPCLLVQRPLGSFFPDSKSPRPKVNKPASTFTLEGVRELQVPSEPGPRTSLGPEPTLQEAMTQKSSSLTEDLEVASETQLEELTPPTVYPWDWE</sequence>
<keyword evidence="21" id="KW-1185">Reference proteome</keyword>
<reference evidence="20" key="3">
    <citation type="submission" date="2025-09" db="UniProtKB">
        <authorList>
            <consortium name="Ensembl"/>
        </authorList>
    </citation>
    <scope>IDENTIFICATION</scope>
    <source>
        <strain evidence="20">Hereford</strain>
    </source>
</reference>
<evidence type="ECO:0000256" key="18">
    <source>
        <dbReference type="SAM" id="Phobius"/>
    </source>
</evidence>
<dbReference type="CDD" id="cd15293">
    <property type="entry name" value="7tmC_GPR158-like"/>
    <property type="match status" value="1"/>
</dbReference>
<feature type="compositionally biased region" description="Basic and acidic residues" evidence="17">
    <location>
        <begin position="2103"/>
        <end position="2130"/>
    </location>
</feature>
<feature type="compositionally biased region" description="Basic and acidic residues" evidence="17">
    <location>
        <begin position="1468"/>
        <end position="1477"/>
    </location>
</feature>
<feature type="region of interest" description="Disordered" evidence="17">
    <location>
        <begin position="1597"/>
        <end position="1693"/>
    </location>
</feature>
<feature type="compositionally biased region" description="Basic and acidic residues" evidence="17">
    <location>
        <begin position="1358"/>
        <end position="1372"/>
    </location>
</feature>
<feature type="transmembrane region" description="Helical" evidence="18">
    <location>
        <begin position="69"/>
        <end position="90"/>
    </location>
</feature>
<dbReference type="CDD" id="cd00054">
    <property type="entry name" value="EGF_CA"/>
    <property type="match status" value="1"/>
</dbReference>
<dbReference type="HOGENOM" id="CLU_230841_0_0_1"/>
<feature type="region of interest" description="Disordered" evidence="17">
    <location>
        <begin position="945"/>
        <end position="992"/>
    </location>
</feature>
<feature type="compositionally biased region" description="Basic and acidic residues" evidence="17">
    <location>
        <begin position="1682"/>
        <end position="1693"/>
    </location>
</feature>
<feature type="region of interest" description="Disordered" evidence="17">
    <location>
        <begin position="1108"/>
        <end position="1295"/>
    </location>
</feature>
<feature type="compositionally biased region" description="Low complexity" evidence="17">
    <location>
        <begin position="802"/>
        <end position="826"/>
    </location>
</feature>
<gene>
    <name evidence="20 22" type="primary">GPR179</name>
</gene>
<reference evidence="20" key="2">
    <citation type="submission" date="2025-08" db="UniProtKB">
        <authorList>
            <consortium name="Ensembl"/>
        </authorList>
    </citation>
    <scope>IDENTIFICATION</scope>
    <source>
        <strain evidence="20">Hereford</strain>
    </source>
</reference>
<feature type="compositionally biased region" description="Polar residues" evidence="17">
    <location>
        <begin position="1143"/>
        <end position="1152"/>
    </location>
</feature>
<dbReference type="Proteomes" id="UP000009136">
    <property type="component" value="Chromosome 19"/>
</dbReference>
<feature type="transmembrane region" description="Helical" evidence="18">
    <location>
        <begin position="670"/>
        <end position="692"/>
    </location>
</feature>
<dbReference type="Pfam" id="PF00003">
    <property type="entry name" value="7tm_3"/>
    <property type="match status" value="1"/>
</dbReference>
<proteinExistence type="inferred from homology"/>
<dbReference type="GO" id="GO:0072659">
    <property type="term" value="P:protein localization to plasma membrane"/>
    <property type="evidence" value="ECO:0007669"/>
    <property type="project" value="Ensembl"/>
</dbReference>
<feature type="compositionally biased region" description="Basic and acidic residues" evidence="17">
    <location>
        <begin position="2083"/>
        <end position="2096"/>
    </location>
</feature>
<dbReference type="eggNOG" id="KOG4418">
    <property type="taxonomic scope" value="Eukaryota"/>
</dbReference>
<keyword evidence="12" id="KW-0325">Glycoprotein</keyword>
<dbReference type="GO" id="GO:0007601">
    <property type="term" value="P:visual perception"/>
    <property type="evidence" value="ECO:0007669"/>
    <property type="project" value="Ensembl"/>
</dbReference>
<feature type="domain" description="G-protein coupled receptors family 3 profile" evidence="19">
    <location>
        <begin position="444"/>
        <end position="714"/>
    </location>
</feature>
<keyword evidence="8" id="KW-0297">G-protein coupled receptor</keyword>
<feature type="region of interest" description="Disordered" evidence="17">
    <location>
        <begin position="1922"/>
        <end position="2048"/>
    </location>
</feature>
<keyword evidence="11" id="KW-0675">Receptor</keyword>
<feature type="region of interest" description="Disordered" evidence="17">
    <location>
        <begin position="2064"/>
        <end position="2172"/>
    </location>
</feature>
<evidence type="ECO:0000256" key="4">
    <source>
        <dbReference type="ARBA" id="ARBA00022692"/>
    </source>
</evidence>
<evidence type="ECO:0000256" key="1">
    <source>
        <dbReference type="ARBA" id="ARBA00004487"/>
    </source>
</evidence>
<keyword evidence="9 18" id="KW-0472">Membrane</keyword>
<feature type="compositionally biased region" description="Basic and acidic residues" evidence="17">
    <location>
        <begin position="11"/>
        <end position="41"/>
    </location>
</feature>
<keyword evidence="15" id="KW-0966">Cell projection</keyword>
<keyword evidence="10" id="KW-1015">Disulfide bond</keyword>
<evidence type="ECO:0000256" key="9">
    <source>
        <dbReference type="ARBA" id="ARBA00023136"/>
    </source>
</evidence>
<feature type="compositionally biased region" description="Basic and acidic residues" evidence="17">
    <location>
        <begin position="1236"/>
        <end position="1249"/>
    </location>
</feature>
<evidence type="ECO:0000256" key="12">
    <source>
        <dbReference type="ARBA" id="ARBA00023180"/>
    </source>
</evidence>
<reference evidence="20" key="1">
    <citation type="submission" date="2018-03" db="EMBL/GenBank/DDBJ databases">
        <title>ARS-UCD1.2.</title>
        <authorList>
            <person name="Rosen B.D."/>
            <person name="Bickhart D.M."/>
            <person name="Koren S."/>
            <person name="Schnabel R.D."/>
            <person name="Hall R."/>
            <person name="Zimin A."/>
            <person name="Dreischer C."/>
            <person name="Schultheiss S."/>
            <person name="Schroeder S.G."/>
            <person name="Elsik C.G."/>
            <person name="Couldrey C."/>
            <person name="Liu G.E."/>
            <person name="Van Tassell C.P."/>
            <person name="Phillippy A.M."/>
            <person name="Smith T.P.L."/>
            <person name="Medrano J.F."/>
        </authorList>
    </citation>
    <scope>NUCLEOTIDE SEQUENCE [LARGE SCALE GENOMIC DNA]</scope>
    <source>
        <strain evidence="20">Hereford</strain>
    </source>
</reference>
<accession>E1B9D3</accession>
<feature type="compositionally biased region" description="Basic and acidic residues" evidence="17">
    <location>
        <begin position="1425"/>
        <end position="1435"/>
    </location>
</feature>
<dbReference type="PANTHER" id="PTHR32546">
    <property type="entry name" value="G-PROTEIN COUPLED RECEPTOR 158-RELATED"/>
    <property type="match status" value="1"/>
</dbReference>
<feature type="transmembrane region" description="Helical" evidence="18">
    <location>
        <begin position="608"/>
        <end position="628"/>
    </location>
</feature>
<feature type="region of interest" description="Disordered" evidence="17">
    <location>
        <begin position="1"/>
        <end position="54"/>
    </location>
</feature>
<keyword evidence="13" id="KW-0807">Transducer</keyword>
<keyword evidence="14" id="KW-0628">Postsynaptic cell membrane</keyword>
<dbReference type="InParanoid" id="E1B9D3"/>
<organism evidence="20 21">
    <name type="scientific">Bos taurus</name>
    <name type="common">Bovine</name>
    <dbReference type="NCBI Taxonomy" id="9913"/>
    <lineage>
        <taxon>Eukaryota</taxon>
        <taxon>Metazoa</taxon>
        <taxon>Chordata</taxon>
        <taxon>Craniata</taxon>
        <taxon>Vertebrata</taxon>
        <taxon>Euteleostomi</taxon>
        <taxon>Mammalia</taxon>
        <taxon>Eutheria</taxon>
        <taxon>Laurasiatheria</taxon>
        <taxon>Artiodactyla</taxon>
        <taxon>Ruminantia</taxon>
        <taxon>Pecora</taxon>
        <taxon>Bovidae</taxon>
        <taxon>Bovinae</taxon>
        <taxon>Bos</taxon>
    </lineage>
</organism>
<evidence type="ECO:0000256" key="5">
    <source>
        <dbReference type="ARBA" id="ARBA00022729"/>
    </source>
</evidence>
<feature type="transmembrane region" description="Helical" evidence="18">
    <location>
        <begin position="446"/>
        <end position="467"/>
    </location>
</feature>
<feature type="compositionally biased region" description="Polar residues" evidence="17">
    <location>
        <begin position="1622"/>
        <end position="1637"/>
    </location>
</feature>
<dbReference type="GlyGen" id="E1B9D3">
    <property type="glycosylation" value="1 site"/>
</dbReference>
<evidence type="ECO:0000256" key="8">
    <source>
        <dbReference type="ARBA" id="ARBA00023040"/>
    </source>
</evidence>